<keyword evidence="2 9" id="KW-0813">Transport</keyword>
<comment type="caution">
    <text evidence="11">The sequence shown here is derived from an EMBL/GenBank/DDBJ whole genome shotgun (WGS) entry which is preliminary data.</text>
</comment>
<keyword evidence="6 9" id="KW-1133">Transmembrane helix</keyword>
<proteinExistence type="inferred from homology"/>
<evidence type="ECO:0000256" key="9">
    <source>
        <dbReference type="RuleBase" id="RU369079"/>
    </source>
</evidence>
<reference evidence="11" key="1">
    <citation type="journal article" date="2014" name="Int. J. Syst. Evol. Microbiol.">
        <title>Complete genome of a new Firmicutes species belonging to the dominant human colonic microbiota ('Ruminococcus bicirculans') reveals two chromosomes and a selective capacity to utilize plant glucans.</title>
        <authorList>
            <consortium name="NISC Comparative Sequencing Program"/>
            <person name="Wegmann U."/>
            <person name="Louis P."/>
            <person name="Goesmann A."/>
            <person name="Henrissat B."/>
            <person name="Duncan S.H."/>
            <person name="Flint H.J."/>
        </authorList>
    </citation>
    <scope>NUCLEOTIDE SEQUENCE</scope>
    <source>
        <strain evidence="11">NBRC 107169</strain>
    </source>
</reference>
<protein>
    <recommendedName>
        <fullName evidence="9">TRAP transporter small permease protein</fullName>
    </recommendedName>
</protein>
<name>A0ABQ5UPV1_9HYPH</name>
<evidence type="ECO:0000256" key="5">
    <source>
        <dbReference type="ARBA" id="ARBA00022692"/>
    </source>
</evidence>
<dbReference type="PANTHER" id="PTHR35011">
    <property type="entry name" value="2,3-DIKETO-L-GULONATE TRAP TRANSPORTER SMALL PERMEASE PROTEIN YIAM"/>
    <property type="match status" value="1"/>
</dbReference>
<comment type="subcellular location">
    <subcellularLocation>
        <location evidence="1 9">Cell inner membrane</location>
        <topology evidence="1 9">Multi-pass membrane protein</topology>
    </subcellularLocation>
</comment>
<evidence type="ECO:0000256" key="2">
    <source>
        <dbReference type="ARBA" id="ARBA00022448"/>
    </source>
</evidence>
<dbReference type="InterPro" id="IPR007387">
    <property type="entry name" value="TRAP_DctQ"/>
</dbReference>
<evidence type="ECO:0000256" key="3">
    <source>
        <dbReference type="ARBA" id="ARBA00022475"/>
    </source>
</evidence>
<keyword evidence="7 9" id="KW-0472">Membrane</keyword>
<feature type="transmembrane region" description="Helical" evidence="9">
    <location>
        <begin position="123"/>
        <end position="152"/>
    </location>
</feature>
<dbReference type="RefSeq" id="WP_284361974.1">
    <property type="nucleotide sequence ID" value="NZ_BSNI01000001.1"/>
</dbReference>
<feature type="transmembrane region" description="Helical" evidence="9">
    <location>
        <begin position="50"/>
        <end position="69"/>
    </location>
</feature>
<dbReference type="PANTHER" id="PTHR35011:SF2">
    <property type="entry name" value="2,3-DIKETO-L-GULONATE TRAP TRANSPORTER SMALL PERMEASE PROTEIN YIAM"/>
    <property type="match status" value="1"/>
</dbReference>
<evidence type="ECO:0000256" key="1">
    <source>
        <dbReference type="ARBA" id="ARBA00004429"/>
    </source>
</evidence>
<keyword evidence="3" id="KW-1003">Cell membrane</keyword>
<feature type="transmembrane region" description="Helical" evidence="9">
    <location>
        <begin position="12"/>
        <end position="35"/>
    </location>
</feature>
<sequence length="168" mass="18876">MSEYARMLSARLNWIVERVVALLMVLLVLDVWIGVVDRYIFHWQLPWPEVLARYLMIWAAMLAISAGIARREHIGLLMLISKIPDRFRRVIVLALDAVTFALFVYVAWYGLAFAQTGANRQAMIFGATLFIPFLSIPVAGALCAIQTLLVALRDQGALREPSIAGMTE</sequence>
<organism evidence="11 12">
    <name type="scientific">Maritalea porphyrae</name>
    <dbReference type="NCBI Taxonomy" id="880732"/>
    <lineage>
        <taxon>Bacteria</taxon>
        <taxon>Pseudomonadati</taxon>
        <taxon>Pseudomonadota</taxon>
        <taxon>Alphaproteobacteria</taxon>
        <taxon>Hyphomicrobiales</taxon>
        <taxon>Devosiaceae</taxon>
        <taxon>Maritalea</taxon>
    </lineage>
</organism>
<gene>
    <name evidence="11" type="ORF">GCM10007879_06350</name>
</gene>
<reference evidence="11" key="2">
    <citation type="submission" date="2023-01" db="EMBL/GenBank/DDBJ databases">
        <title>Draft genome sequence of Maritalea porphyrae strain NBRC 107169.</title>
        <authorList>
            <person name="Sun Q."/>
            <person name="Mori K."/>
        </authorList>
    </citation>
    <scope>NUCLEOTIDE SEQUENCE</scope>
    <source>
        <strain evidence="11">NBRC 107169</strain>
    </source>
</reference>
<evidence type="ECO:0000256" key="6">
    <source>
        <dbReference type="ARBA" id="ARBA00022989"/>
    </source>
</evidence>
<accession>A0ABQ5UPV1</accession>
<comment type="subunit">
    <text evidence="9">The complex comprises the extracytoplasmic solute receptor protein and the two transmembrane proteins.</text>
</comment>
<dbReference type="Proteomes" id="UP001161405">
    <property type="component" value="Unassembled WGS sequence"/>
</dbReference>
<keyword evidence="12" id="KW-1185">Reference proteome</keyword>
<dbReference type="InterPro" id="IPR055348">
    <property type="entry name" value="DctQ"/>
</dbReference>
<evidence type="ECO:0000313" key="12">
    <source>
        <dbReference type="Proteomes" id="UP001161405"/>
    </source>
</evidence>
<comment type="function">
    <text evidence="9">Part of the tripartite ATP-independent periplasmic (TRAP) transport system.</text>
</comment>
<feature type="domain" description="Tripartite ATP-independent periplasmic transporters DctQ component" evidence="10">
    <location>
        <begin position="31"/>
        <end position="153"/>
    </location>
</feature>
<evidence type="ECO:0000313" key="11">
    <source>
        <dbReference type="EMBL" id="GLQ16386.1"/>
    </source>
</evidence>
<evidence type="ECO:0000256" key="7">
    <source>
        <dbReference type="ARBA" id="ARBA00023136"/>
    </source>
</evidence>
<dbReference type="EMBL" id="BSNI01000001">
    <property type="protein sequence ID" value="GLQ16386.1"/>
    <property type="molecule type" value="Genomic_DNA"/>
</dbReference>
<evidence type="ECO:0000256" key="8">
    <source>
        <dbReference type="ARBA" id="ARBA00038436"/>
    </source>
</evidence>
<keyword evidence="4 9" id="KW-0997">Cell inner membrane</keyword>
<keyword evidence="5 9" id="KW-0812">Transmembrane</keyword>
<evidence type="ECO:0000259" key="10">
    <source>
        <dbReference type="Pfam" id="PF04290"/>
    </source>
</evidence>
<dbReference type="Pfam" id="PF04290">
    <property type="entry name" value="DctQ"/>
    <property type="match status" value="1"/>
</dbReference>
<comment type="similarity">
    <text evidence="8 9">Belongs to the TRAP transporter small permease family.</text>
</comment>
<feature type="transmembrane region" description="Helical" evidence="9">
    <location>
        <begin position="90"/>
        <end position="111"/>
    </location>
</feature>
<evidence type="ECO:0000256" key="4">
    <source>
        <dbReference type="ARBA" id="ARBA00022519"/>
    </source>
</evidence>